<dbReference type="Pfam" id="PF03965">
    <property type="entry name" value="Penicillinase_R"/>
    <property type="match status" value="1"/>
</dbReference>
<sequence>MDILWATRGSLSVRAVTQKLNRAGKKSYAYTTVLTILTRLFVKKIVNRTRHDRGFLYSAAQTQSDFFRSVSQDLLRQLRVHFGDAAVAHFVDGIEHIDPEQLQKWRNMINKHS</sequence>
<evidence type="ECO:0000256" key="4">
    <source>
        <dbReference type="ARBA" id="ARBA00023163"/>
    </source>
</evidence>
<dbReference type="STRING" id="1798542.A3F54_04975"/>
<dbReference type="AlphaFoldDB" id="A0A1G2B3G5"/>
<gene>
    <name evidence="5" type="ORF">A3F54_04975</name>
</gene>
<protein>
    <recommendedName>
        <fullName evidence="7">CopY family transcriptional regulator</fullName>
    </recommendedName>
</protein>
<dbReference type="Gene3D" id="1.10.10.10">
    <property type="entry name" value="Winged helix-like DNA-binding domain superfamily/Winged helix DNA-binding domain"/>
    <property type="match status" value="1"/>
</dbReference>
<evidence type="ECO:0000313" key="6">
    <source>
        <dbReference type="Proteomes" id="UP000176952"/>
    </source>
</evidence>
<reference evidence="5 6" key="1">
    <citation type="journal article" date="2016" name="Nat. Commun.">
        <title>Thousands of microbial genomes shed light on interconnected biogeochemical processes in an aquifer system.</title>
        <authorList>
            <person name="Anantharaman K."/>
            <person name="Brown C.T."/>
            <person name="Hug L.A."/>
            <person name="Sharon I."/>
            <person name="Castelle C.J."/>
            <person name="Probst A.J."/>
            <person name="Thomas B.C."/>
            <person name="Singh A."/>
            <person name="Wilkins M.J."/>
            <person name="Karaoz U."/>
            <person name="Brodie E.L."/>
            <person name="Williams K.H."/>
            <person name="Hubbard S.S."/>
            <person name="Banfield J.F."/>
        </authorList>
    </citation>
    <scope>NUCLEOTIDE SEQUENCE [LARGE SCALE GENOMIC DNA]</scope>
</reference>
<organism evidence="5 6">
    <name type="scientific">Candidatus Kerfeldbacteria bacterium RIFCSPHIGHO2_12_FULL_48_17</name>
    <dbReference type="NCBI Taxonomy" id="1798542"/>
    <lineage>
        <taxon>Bacteria</taxon>
        <taxon>Candidatus Kerfeldiibacteriota</taxon>
    </lineage>
</organism>
<dbReference type="InterPro" id="IPR005650">
    <property type="entry name" value="BlaI_family"/>
</dbReference>
<comment type="caution">
    <text evidence="5">The sequence shown here is derived from an EMBL/GenBank/DDBJ whole genome shotgun (WGS) entry which is preliminary data.</text>
</comment>
<evidence type="ECO:0000256" key="3">
    <source>
        <dbReference type="ARBA" id="ARBA00023125"/>
    </source>
</evidence>
<dbReference type="GO" id="GO:0003677">
    <property type="term" value="F:DNA binding"/>
    <property type="evidence" value="ECO:0007669"/>
    <property type="project" value="UniProtKB-KW"/>
</dbReference>
<dbReference type="EMBL" id="MHKD01000019">
    <property type="protein sequence ID" value="OGY83708.1"/>
    <property type="molecule type" value="Genomic_DNA"/>
</dbReference>
<dbReference type="Proteomes" id="UP000176952">
    <property type="component" value="Unassembled WGS sequence"/>
</dbReference>
<evidence type="ECO:0008006" key="7">
    <source>
        <dbReference type="Google" id="ProtNLM"/>
    </source>
</evidence>
<keyword evidence="2" id="KW-0805">Transcription regulation</keyword>
<name>A0A1G2B3G5_9BACT</name>
<evidence type="ECO:0000313" key="5">
    <source>
        <dbReference type="EMBL" id="OGY83708.1"/>
    </source>
</evidence>
<dbReference type="InterPro" id="IPR036388">
    <property type="entry name" value="WH-like_DNA-bd_sf"/>
</dbReference>
<keyword evidence="4" id="KW-0804">Transcription</keyword>
<comment type="similarity">
    <text evidence="1">Belongs to the BlaI transcriptional regulatory family.</text>
</comment>
<dbReference type="SUPFAM" id="SSF46785">
    <property type="entry name" value="Winged helix' DNA-binding domain"/>
    <property type="match status" value="1"/>
</dbReference>
<evidence type="ECO:0000256" key="1">
    <source>
        <dbReference type="ARBA" id="ARBA00011046"/>
    </source>
</evidence>
<proteinExistence type="inferred from homology"/>
<accession>A0A1G2B3G5</accession>
<keyword evidence="3" id="KW-0238">DNA-binding</keyword>
<evidence type="ECO:0000256" key="2">
    <source>
        <dbReference type="ARBA" id="ARBA00023015"/>
    </source>
</evidence>
<dbReference type="GO" id="GO:0045892">
    <property type="term" value="P:negative regulation of DNA-templated transcription"/>
    <property type="evidence" value="ECO:0007669"/>
    <property type="project" value="InterPro"/>
</dbReference>
<dbReference type="InterPro" id="IPR036390">
    <property type="entry name" value="WH_DNA-bd_sf"/>
</dbReference>